<feature type="binding site" evidence="5">
    <location>
        <position position="312"/>
    </location>
    <ligand>
        <name>a divalent metal cation</name>
        <dbReference type="ChEBI" id="CHEBI:60240"/>
        <label>1</label>
    </ligand>
</feature>
<dbReference type="InterPro" id="IPR000994">
    <property type="entry name" value="Pept_M24"/>
</dbReference>
<dbReference type="PANTHER" id="PTHR43330">
    <property type="entry name" value="METHIONINE AMINOPEPTIDASE"/>
    <property type="match status" value="1"/>
</dbReference>
<comment type="caution">
    <text evidence="8">The sequence shown here is derived from an EMBL/GenBank/DDBJ whole genome shotgun (WGS) entry which is preliminary data.</text>
</comment>
<evidence type="ECO:0000313" key="8">
    <source>
        <dbReference type="EMBL" id="OAO17970.1"/>
    </source>
</evidence>
<dbReference type="GO" id="GO:0046872">
    <property type="term" value="F:metal ion binding"/>
    <property type="evidence" value="ECO:0007669"/>
    <property type="project" value="UniProtKB-UniRule"/>
</dbReference>
<dbReference type="EMBL" id="LXWW01000012">
    <property type="protein sequence ID" value="OAO17970.1"/>
    <property type="molecule type" value="Genomic_DNA"/>
</dbReference>
<evidence type="ECO:0000256" key="4">
    <source>
        <dbReference type="ARBA" id="ARBA00022801"/>
    </source>
</evidence>
<gene>
    <name evidence="8" type="ORF">AV274_0303</name>
</gene>
<feature type="binding site" evidence="5">
    <location>
        <position position="186"/>
    </location>
    <ligand>
        <name>a divalent metal cation</name>
        <dbReference type="ChEBI" id="CHEBI:60240"/>
        <label>1</label>
    </ligand>
</feature>
<keyword evidence="1 5" id="KW-0031">Aminopeptidase</keyword>
<dbReference type="EC" id="3.4.11.18" evidence="6"/>
<comment type="similarity">
    <text evidence="5">Belongs to the peptidase M24A family. Methionine aminopeptidase type 1 subfamily.</text>
</comment>
<feature type="binding site" evidence="5">
    <location>
        <position position="158"/>
    </location>
    <ligand>
        <name>substrate</name>
    </ligand>
</feature>
<accession>A0A196SLN3</accession>
<dbReference type="OrthoDB" id="3209743at2759"/>
<name>A0A196SLN3_BLAHN</name>
<comment type="catalytic activity">
    <reaction evidence="5 6">
        <text>Release of N-terminal amino acids, preferentially methionine, from peptides and arylamides.</text>
        <dbReference type="EC" id="3.4.11.18"/>
    </reaction>
</comment>
<dbReference type="Gene3D" id="3.90.230.10">
    <property type="entry name" value="Creatinase/methionine aminopeptidase superfamily"/>
    <property type="match status" value="1"/>
</dbReference>
<keyword evidence="9" id="KW-1185">Reference proteome</keyword>
<feature type="domain" description="Peptidase M24" evidence="7">
    <location>
        <begin position="93"/>
        <end position="318"/>
    </location>
</feature>
<evidence type="ECO:0000259" key="7">
    <source>
        <dbReference type="Pfam" id="PF00557"/>
    </source>
</evidence>
<dbReference type="InterPro" id="IPR036005">
    <property type="entry name" value="Creatinase/aminopeptidase-like"/>
</dbReference>
<dbReference type="GO" id="GO:0070006">
    <property type="term" value="F:metalloaminopeptidase activity"/>
    <property type="evidence" value="ECO:0007669"/>
    <property type="project" value="UniProtKB-UniRule"/>
</dbReference>
<dbReference type="PRINTS" id="PR00599">
    <property type="entry name" value="MAPEPTIDASE"/>
</dbReference>
<dbReference type="NCBIfam" id="TIGR00500">
    <property type="entry name" value="met_pdase_I"/>
    <property type="match status" value="1"/>
</dbReference>
<sequence length="326" mass="35806">MQCSSEIIHAGAHKSTIRSMSSVLARTASSVARKAFVFTRSFSAPSRRLITKGVVSPMNTYPKGIMVPDYVITGEEKPMVGKITVVNDYEIQGIRDAGRIAKKVCEFAGSLVKPGVTLDYIDKTAHDYAMSLGYYPSCLGFCGFPKSMSISVNEVVCHSIPDSTVLEDGDIVKIDLVMYVRGWHGDTCRTFLCGNVDEKGRKLVESTKRVLDDAIAICKPGVNYSDIGNLIESEAREDGFNVVADYAGHGIGRDMHTLPYILHFANQYGGKMVRNQVFTIEPMLVEGSPEVFTWKDGWTVATKDNGRCAQFEHTVLIHDDGAEVLT</sequence>
<dbReference type="Pfam" id="PF00557">
    <property type="entry name" value="Peptidase_M24"/>
    <property type="match status" value="1"/>
</dbReference>
<dbReference type="GO" id="GO:0006508">
    <property type="term" value="P:proteolysis"/>
    <property type="evidence" value="ECO:0007669"/>
    <property type="project" value="UniProtKB-KW"/>
</dbReference>
<dbReference type="STRING" id="478820.A0A196SLN3"/>
<dbReference type="HAMAP" id="MF_01974">
    <property type="entry name" value="MetAP_1"/>
    <property type="match status" value="1"/>
</dbReference>
<organism evidence="8 9">
    <name type="scientific">Blastocystis sp. subtype 1 (strain ATCC 50177 / NandII)</name>
    <dbReference type="NCBI Taxonomy" id="478820"/>
    <lineage>
        <taxon>Eukaryota</taxon>
        <taxon>Sar</taxon>
        <taxon>Stramenopiles</taxon>
        <taxon>Bigyra</taxon>
        <taxon>Opalozoa</taxon>
        <taxon>Opalinata</taxon>
        <taxon>Blastocystidae</taxon>
        <taxon>Blastocystis</taxon>
    </lineage>
</organism>
<dbReference type="GO" id="GO:0004239">
    <property type="term" value="F:initiator methionyl aminopeptidase activity"/>
    <property type="evidence" value="ECO:0007669"/>
    <property type="project" value="UniProtKB-UniRule"/>
</dbReference>
<feature type="binding site" evidence="5">
    <location>
        <position position="281"/>
    </location>
    <ligand>
        <name>a divalent metal cation</name>
        <dbReference type="ChEBI" id="CHEBI:60240"/>
        <label>2</label>
        <note>catalytic</note>
    </ligand>
</feature>
<feature type="binding site" evidence="5">
    <location>
        <position position="256"/>
    </location>
    <ligand>
        <name>substrate</name>
    </ligand>
</feature>
<keyword evidence="4 5" id="KW-0378">Hydrolase</keyword>
<keyword evidence="2 5" id="KW-0645">Protease</keyword>
<dbReference type="SUPFAM" id="SSF55920">
    <property type="entry name" value="Creatinase/aminopeptidase"/>
    <property type="match status" value="1"/>
</dbReference>
<dbReference type="CDD" id="cd01086">
    <property type="entry name" value="MetAP1"/>
    <property type="match status" value="1"/>
</dbReference>
<keyword evidence="3 5" id="KW-0479">Metal-binding</keyword>
<dbReference type="InterPro" id="IPR001714">
    <property type="entry name" value="Pept_M24_MAP"/>
</dbReference>
<dbReference type="AlphaFoldDB" id="A0A196SLN3"/>
<feature type="binding site" evidence="5">
    <location>
        <position position="249"/>
    </location>
    <ligand>
        <name>a divalent metal cation</name>
        <dbReference type="ChEBI" id="CHEBI:60240"/>
        <label>2</label>
        <note>catalytic</note>
    </ligand>
</feature>
<reference evidence="8 9" key="1">
    <citation type="submission" date="2016-05" db="EMBL/GenBank/DDBJ databases">
        <title>Nuclear genome of Blastocystis sp. subtype 1 NandII.</title>
        <authorList>
            <person name="Gentekaki E."/>
            <person name="Curtis B."/>
            <person name="Stairs C."/>
            <person name="Eme L."/>
            <person name="Herman E."/>
            <person name="Klimes V."/>
            <person name="Arias M.C."/>
            <person name="Elias M."/>
            <person name="Hilliou F."/>
            <person name="Klute M."/>
            <person name="Malik S.-B."/>
            <person name="Pightling A."/>
            <person name="Rachubinski R."/>
            <person name="Salas D."/>
            <person name="Schlacht A."/>
            <person name="Suga H."/>
            <person name="Archibald J."/>
            <person name="Ball S.G."/>
            <person name="Clark G."/>
            <person name="Dacks J."/>
            <person name="Van Der Giezen M."/>
            <person name="Tsaousis A."/>
            <person name="Roger A."/>
        </authorList>
    </citation>
    <scope>NUCLEOTIDE SEQUENCE [LARGE SCALE GENOMIC DNA]</scope>
    <source>
        <strain evidence="9">ATCC 50177 / NandII</strain>
    </source>
</reference>
<evidence type="ECO:0000256" key="5">
    <source>
        <dbReference type="HAMAP-Rule" id="MF_03174"/>
    </source>
</evidence>
<dbReference type="PANTHER" id="PTHR43330:SF8">
    <property type="entry name" value="METHIONINE AMINOPEPTIDASE 1D, MITOCHONDRIAL"/>
    <property type="match status" value="1"/>
</dbReference>
<evidence type="ECO:0000256" key="3">
    <source>
        <dbReference type="ARBA" id="ARBA00022723"/>
    </source>
</evidence>
<evidence type="ECO:0000256" key="6">
    <source>
        <dbReference type="RuleBase" id="RU003653"/>
    </source>
</evidence>
<dbReference type="Proteomes" id="UP000078348">
    <property type="component" value="Unassembled WGS sequence"/>
</dbReference>
<comment type="cofactor">
    <cofactor evidence="5">
        <name>Co(2+)</name>
        <dbReference type="ChEBI" id="CHEBI:48828"/>
    </cofactor>
    <cofactor evidence="5">
        <name>Zn(2+)</name>
        <dbReference type="ChEBI" id="CHEBI:29105"/>
    </cofactor>
    <cofactor evidence="5">
        <name>Mn(2+)</name>
        <dbReference type="ChEBI" id="CHEBI:29035"/>
    </cofactor>
    <cofactor evidence="5">
        <name>Fe(2+)</name>
        <dbReference type="ChEBI" id="CHEBI:29033"/>
    </cofactor>
    <text evidence="5">Binds 2 divalent metal cations per subunit. Has a high-affinity and a low affinity metal-binding site. The true nature of the physiological cofactor is under debate. The enzyme is active with cobalt, zinc, manganese or divalent iron ions. Most likely, methionine aminopeptidases function as mononuclear Fe(2+)-metalloproteases under physiological conditions, and the catalytically relevant metal-binding site has been assigned to the histidine-containing high-affinity site.</text>
</comment>
<protein>
    <recommendedName>
        <fullName evidence="6">Methionine aminopeptidase</fullName>
        <ecNumber evidence="6">3.4.11.18</ecNumber>
    </recommendedName>
</protein>
<evidence type="ECO:0000256" key="1">
    <source>
        <dbReference type="ARBA" id="ARBA00022438"/>
    </source>
</evidence>
<feature type="binding site" evidence="5">
    <location>
        <position position="175"/>
    </location>
    <ligand>
        <name>a divalent metal cation</name>
        <dbReference type="ChEBI" id="CHEBI:60240"/>
        <label>1</label>
    </ligand>
</feature>
<evidence type="ECO:0000256" key="2">
    <source>
        <dbReference type="ARBA" id="ARBA00022670"/>
    </source>
</evidence>
<dbReference type="InterPro" id="IPR002467">
    <property type="entry name" value="Pept_M24A_MAP1"/>
</dbReference>
<feature type="binding site" evidence="5">
    <location>
        <position position="312"/>
    </location>
    <ligand>
        <name>a divalent metal cation</name>
        <dbReference type="ChEBI" id="CHEBI:60240"/>
        <label>2</label>
        <note>catalytic</note>
    </ligand>
</feature>
<comment type="function">
    <text evidence="6">Cotranslationally removes the N-terminal methionine from nascent proteins. The N-terminal methionine is often cleaved when the second residue in the primary sequence is small and uncharged (Met-Ala-, Cys, Gly, Pro, Ser, Thr, or Val).</text>
</comment>
<feature type="binding site" evidence="5">
    <location>
        <position position="186"/>
    </location>
    <ligand>
        <name>a divalent metal cation</name>
        <dbReference type="ChEBI" id="CHEBI:60240"/>
        <label>2</label>
        <note>catalytic</note>
    </ligand>
</feature>
<dbReference type="PROSITE" id="PS00680">
    <property type="entry name" value="MAP_1"/>
    <property type="match status" value="1"/>
</dbReference>
<proteinExistence type="inferred from homology"/>
<evidence type="ECO:0000313" key="9">
    <source>
        <dbReference type="Proteomes" id="UP000078348"/>
    </source>
</evidence>